<dbReference type="HOGENOM" id="CLU_619743_0_0_1"/>
<dbReference type="AlphaFoldDB" id="B0DVM0"/>
<protein>
    <submittedName>
        <fullName evidence="1">Predicted protein</fullName>
    </submittedName>
</protein>
<name>B0DVM0_LACBS</name>
<evidence type="ECO:0000313" key="2">
    <source>
        <dbReference type="Proteomes" id="UP000001194"/>
    </source>
</evidence>
<dbReference type="OrthoDB" id="2964870at2759"/>
<accession>B0DVM0</accession>
<dbReference type="InParanoid" id="B0DVM0"/>
<gene>
    <name evidence="1" type="ORF">LACBIDRAFT_295596</name>
</gene>
<dbReference type="Proteomes" id="UP000001194">
    <property type="component" value="Unassembled WGS sequence"/>
</dbReference>
<dbReference type="RefSeq" id="XP_001888030.1">
    <property type="nucleotide sequence ID" value="XM_001887995.1"/>
</dbReference>
<dbReference type="EMBL" id="DS547140">
    <property type="protein sequence ID" value="EDR01323.1"/>
    <property type="molecule type" value="Genomic_DNA"/>
</dbReference>
<sequence>MYDTGLSNAYFFVENGEELTKIDGGLVCAAIPTDISVPWLIQSANVNSHDHHFPECFAVACRNQRRPYSQDSLHGPQAAQSLKFFDSRCFCIPSSLPNMASALSYGCDVHYSPSSLPYHSLFLPPVNLICSDLSARAVEFNSPTISISFLSLPAVHHGVGNCAEHTFLPSDWLDQHSKFVFINLKEKECGENKSAGHWIERQLRDQAEDDFKFHYPAVALVYHGGSAVDFIGIRIECAKAGKEFVSNIAFGRDPEGELYYNDISQLAGIGKYEIQFKVGQVLQIVIRNPNNGIVATFVGADPASAIGWLEFDADHPEVPLRGNWNDYKALDVASVITCAAGSTDVTISLDSLAKKVTFKLPRASVKGMNHMGTTTISSVNDIPNGTHSMVDFDADRVLFYPQVGSKTMTGYFIPAVKERADLVALGHQAFISSSANAVWQSA</sequence>
<evidence type="ECO:0000313" key="1">
    <source>
        <dbReference type="EMBL" id="EDR01323.1"/>
    </source>
</evidence>
<reference evidence="1 2" key="1">
    <citation type="journal article" date="2008" name="Nature">
        <title>The genome of Laccaria bicolor provides insights into mycorrhizal symbiosis.</title>
        <authorList>
            <person name="Martin F."/>
            <person name="Aerts A."/>
            <person name="Ahren D."/>
            <person name="Brun A."/>
            <person name="Danchin E.G.J."/>
            <person name="Duchaussoy F."/>
            <person name="Gibon J."/>
            <person name="Kohler A."/>
            <person name="Lindquist E."/>
            <person name="Pereda V."/>
            <person name="Salamov A."/>
            <person name="Shapiro H.J."/>
            <person name="Wuyts J."/>
            <person name="Blaudez D."/>
            <person name="Buee M."/>
            <person name="Brokstein P."/>
            <person name="Canbaeck B."/>
            <person name="Cohen D."/>
            <person name="Courty P.E."/>
            <person name="Coutinho P.M."/>
            <person name="Delaruelle C."/>
            <person name="Detter J.C."/>
            <person name="Deveau A."/>
            <person name="DiFazio S."/>
            <person name="Duplessis S."/>
            <person name="Fraissinet-Tachet L."/>
            <person name="Lucic E."/>
            <person name="Frey-Klett P."/>
            <person name="Fourrey C."/>
            <person name="Feussner I."/>
            <person name="Gay G."/>
            <person name="Grimwood J."/>
            <person name="Hoegger P.J."/>
            <person name="Jain P."/>
            <person name="Kilaru S."/>
            <person name="Labbe J."/>
            <person name="Lin Y.C."/>
            <person name="Legue V."/>
            <person name="Le Tacon F."/>
            <person name="Marmeisse R."/>
            <person name="Melayah D."/>
            <person name="Montanini B."/>
            <person name="Muratet M."/>
            <person name="Nehls U."/>
            <person name="Niculita-Hirzel H."/>
            <person name="Oudot-Le Secq M.P."/>
            <person name="Peter M."/>
            <person name="Quesneville H."/>
            <person name="Rajashekar B."/>
            <person name="Reich M."/>
            <person name="Rouhier N."/>
            <person name="Schmutz J."/>
            <person name="Yin T."/>
            <person name="Chalot M."/>
            <person name="Henrissat B."/>
            <person name="Kuees U."/>
            <person name="Lucas S."/>
            <person name="Van de Peer Y."/>
            <person name="Podila G.K."/>
            <person name="Polle A."/>
            <person name="Pukkila P.J."/>
            <person name="Richardson P.M."/>
            <person name="Rouze P."/>
            <person name="Sanders I.R."/>
            <person name="Stajich J.E."/>
            <person name="Tunlid A."/>
            <person name="Tuskan G."/>
            <person name="Grigoriev I.V."/>
        </authorList>
    </citation>
    <scope>NUCLEOTIDE SEQUENCE [LARGE SCALE GENOMIC DNA]</scope>
    <source>
        <strain evidence="2">S238N-H82 / ATCC MYA-4686</strain>
    </source>
</reference>
<proteinExistence type="predicted"/>
<keyword evidence="2" id="KW-1185">Reference proteome</keyword>
<organism evidence="2">
    <name type="scientific">Laccaria bicolor (strain S238N-H82 / ATCC MYA-4686)</name>
    <name type="common">Bicoloured deceiver</name>
    <name type="synonym">Laccaria laccata var. bicolor</name>
    <dbReference type="NCBI Taxonomy" id="486041"/>
    <lineage>
        <taxon>Eukaryota</taxon>
        <taxon>Fungi</taxon>
        <taxon>Dikarya</taxon>
        <taxon>Basidiomycota</taxon>
        <taxon>Agaricomycotina</taxon>
        <taxon>Agaricomycetes</taxon>
        <taxon>Agaricomycetidae</taxon>
        <taxon>Agaricales</taxon>
        <taxon>Agaricineae</taxon>
        <taxon>Hydnangiaceae</taxon>
        <taxon>Laccaria</taxon>
    </lineage>
</organism>
<dbReference type="GeneID" id="6083641"/>
<dbReference type="KEGG" id="lbc:LACBIDRAFT_295596"/>